<evidence type="ECO:0000313" key="1">
    <source>
        <dbReference type="EMBL" id="CAL1387763.1"/>
    </source>
</evidence>
<dbReference type="PROSITE" id="PS51257">
    <property type="entry name" value="PROKAR_LIPOPROTEIN"/>
    <property type="match status" value="1"/>
</dbReference>
<gene>
    <name evidence="1" type="ORF">LTRI10_LOCUS28726</name>
</gene>
<name>A0AAV2EPX5_9ROSI</name>
<organism evidence="1 2">
    <name type="scientific">Linum trigynum</name>
    <dbReference type="NCBI Taxonomy" id="586398"/>
    <lineage>
        <taxon>Eukaryota</taxon>
        <taxon>Viridiplantae</taxon>
        <taxon>Streptophyta</taxon>
        <taxon>Embryophyta</taxon>
        <taxon>Tracheophyta</taxon>
        <taxon>Spermatophyta</taxon>
        <taxon>Magnoliopsida</taxon>
        <taxon>eudicotyledons</taxon>
        <taxon>Gunneridae</taxon>
        <taxon>Pentapetalae</taxon>
        <taxon>rosids</taxon>
        <taxon>fabids</taxon>
        <taxon>Malpighiales</taxon>
        <taxon>Linaceae</taxon>
        <taxon>Linum</taxon>
    </lineage>
</organism>
<protein>
    <submittedName>
        <fullName evidence="1">Uncharacterized protein</fullName>
    </submittedName>
</protein>
<dbReference type="AlphaFoldDB" id="A0AAV2EPX5"/>
<proteinExistence type="predicted"/>
<dbReference type="Proteomes" id="UP001497516">
    <property type="component" value="Chromosome 5"/>
</dbReference>
<accession>A0AAV2EPX5</accession>
<sequence length="95" mass="9789">MRGALTALLRLGENLGKLIFTIGCSILACCLKNQNHNGQGGTSIEGLFSAIRKAQSWKTGFPSQLPASAVNVLMVPCTRKAVPSNGTGNGSSGLS</sequence>
<evidence type="ECO:0000313" key="2">
    <source>
        <dbReference type="Proteomes" id="UP001497516"/>
    </source>
</evidence>
<reference evidence="1 2" key="1">
    <citation type="submission" date="2024-04" db="EMBL/GenBank/DDBJ databases">
        <authorList>
            <person name="Fracassetti M."/>
        </authorList>
    </citation>
    <scope>NUCLEOTIDE SEQUENCE [LARGE SCALE GENOMIC DNA]</scope>
</reference>
<keyword evidence="2" id="KW-1185">Reference proteome</keyword>
<dbReference type="EMBL" id="OZ034818">
    <property type="protein sequence ID" value="CAL1387763.1"/>
    <property type="molecule type" value="Genomic_DNA"/>
</dbReference>